<evidence type="ECO:0000256" key="1">
    <source>
        <dbReference type="ARBA" id="ARBA00022723"/>
    </source>
</evidence>
<keyword evidence="2" id="KW-0054">Arabinose catabolism</keyword>
<evidence type="ECO:0000256" key="2">
    <source>
        <dbReference type="ARBA" id="ARBA00022935"/>
    </source>
</evidence>
<dbReference type="GO" id="GO:0019569">
    <property type="term" value="P:L-arabinose catabolic process to D-xylulose 5-phosphate"/>
    <property type="evidence" value="ECO:0007669"/>
    <property type="project" value="TreeGrafter"/>
</dbReference>
<evidence type="ECO:0000256" key="4">
    <source>
        <dbReference type="ARBA" id="ARBA00023235"/>
    </source>
</evidence>
<dbReference type="InterPro" id="IPR038583">
    <property type="entry name" value="AraA_N_sf"/>
</dbReference>
<dbReference type="GO" id="GO:0008733">
    <property type="term" value="F:L-arabinose isomerase activity"/>
    <property type="evidence" value="ECO:0007669"/>
    <property type="project" value="InterPro"/>
</dbReference>
<dbReference type="Gene3D" id="3.40.50.10940">
    <property type="match status" value="1"/>
</dbReference>
<evidence type="ECO:0000313" key="7">
    <source>
        <dbReference type="EMBL" id="VAX26612.1"/>
    </source>
</evidence>
<name>A0A3B1CEG6_9ZZZZ</name>
<organism evidence="7">
    <name type="scientific">hydrothermal vent metagenome</name>
    <dbReference type="NCBI Taxonomy" id="652676"/>
    <lineage>
        <taxon>unclassified sequences</taxon>
        <taxon>metagenomes</taxon>
        <taxon>ecological metagenomes</taxon>
    </lineage>
</organism>
<dbReference type="InterPro" id="IPR003762">
    <property type="entry name" value="Lara_isomerase"/>
</dbReference>
<dbReference type="PANTHER" id="PTHR38464">
    <property type="entry name" value="L-ARABINOSE ISOMERASE"/>
    <property type="match status" value="1"/>
</dbReference>
<keyword evidence="5" id="KW-0119">Carbohydrate metabolism</keyword>
<dbReference type="GO" id="GO:0005829">
    <property type="term" value="C:cytosol"/>
    <property type="evidence" value="ECO:0007669"/>
    <property type="project" value="TreeGrafter"/>
</dbReference>
<gene>
    <name evidence="7" type="ORF">MNBD_IGNAVI01-2940</name>
</gene>
<dbReference type="AlphaFoldDB" id="A0A3B1CEG6"/>
<protein>
    <submittedName>
        <fullName evidence="7">Putative L-arabinose isomerase</fullName>
    </submittedName>
</protein>
<feature type="domain" description="L-arabinose isomerase C-terminal" evidence="6">
    <location>
        <begin position="328"/>
        <end position="466"/>
    </location>
</feature>
<proteinExistence type="predicted"/>
<accession>A0A3B1CEG6</accession>
<dbReference type="SUPFAM" id="SSF50443">
    <property type="entry name" value="FucI/AraA C-terminal domain-like"/>
    <property type="match status" value="1"/>
</dbReference>
<dbReference type="InterPro" id="IPR004216">
    <property type="entry name" value="Fuc/Ara_isomerase_C"/>
</dbReference>
<dbReference type="InterPro" id="IPR024664">
    <property type="entry name" value="Ara_Isoase_C"/>
</dbReference>
<keyword evidence="1" id="KW-0479">Metal-binding</keyword>
<dbReference type="CDD" id="cd00578">
    <property type="entry name" value="L-fuc_L-ara-isomerases"/>
    <property type="match status" value="1"/>
</dbReference>
<dbReference type="EMBL" id="UOGD01000350">
    <property type="protein sequence ID" value="VAX26612.1"/>
    <property type="molecule type" value="Genomic_DNA"/>
</dbReference>
<dbReference type="GO" id="GO:0046872">
    <property type="term" value="F:metal ion binding"/>
    <property type="evidence" value="ECO:0007669"/>
    <property type="project" value="UniProtKB-KW"/>
</dbReference>
<dbReference type="Pfam" id="PF11762">
    <property type="entry name" value="Arabinose_Iso_C"/>
    <property type="match status" value="1"/>
</dbReference>
<reference evidence="7" key="1">
    <citation type="submission" date="2018-06" db="EMBL/GenBank/DDBJ databases">
        <authorList>
            <person name="Zhirakovskaya E."/>
        </authorList>
    </citation>
    <scope>NUCLEOTIDE SEQUENCE</scope>
</reference>
<evidence type="ECO:0000256" key="3">
    <source>
        <dbReference type="ARBA" id="ARBA00023211"/>
    </source>
</evidence>
<dbReference type="PANTHER" id="PTHR38464:SF1">
    <property type="entry name" value="L-ARABINOSE ISOMERASE"/>
    <property type="match status" value="1"/>
</dbReference>
<sequence>MKIGLYGIGLDTYWSQFEGLNERLQNYQLSIADRISNMDEEIEVINTGIVDNPIKAREVGDFLAEQNVEAVFLYISTYALSSTVLPVVQKAKVPVIVLSIQPTKAIDYESFNALGDRGKMTGEWLAYCQACSAPEIASVFNRAKIDYHLITGSLDDESIWDEIKDWLDALKVASILHDTRVGLLGHYYGGMLDVYSDLTKLSSVFGCHFEIIEMSSLLKNSIEATDEQIEEKLKQFQQDFTIDPNCDEHELSRAAKTSVALELLVDNNKLGCMAYYYDGSDDKQYEDIITSVIPGNTLLTMHGVPIAGEYEVKNVIAMKIMDIMGIGGSFSEFYAMDLNDDIVLLGHDGPGHAKIAEGKVNLVPLPIYHGKPGKGLSIQMSVKHGPVTLLSVVEEGDRNIKLLVAEGESVQGPVLNIGNTNSRYKFSIGAKRFLKEWSEQGPAHHMTIGIGHAAEKIEKLAKILGVGYYKI</sequence>
<keyword evidence="4 7" id="KW-0413">Isomerase</keyword>
<evidence type="ECO:0000256" key="5">
    <source>
        <dbReference type="ARBA" id="ARBA00023277"/>
    </source>
</evidence>
<evidence type="ECO:0000259" key="6">
    <source>
        <dbReference type="Pfam" id="PF11762"/>
    </source>
</evidence>
<dbReference type="SUPFAM" id="SSF53743">
    <property type="entry name" value="FucI/AraA N-terminal and middle domains"/>
    <property type="match status" value="1"/>
</dbReference>
<keyword evidence="3" id="KW-0464">Manganese</keyword>
<dbReference type="InterPro" id="IPR009015">
    <property type="entry name" value="Fucose_isomerase_N/cen_sf"/>
</dbReference>